<dbReference type="InterPro" id="IPR055414">
    <property type="entry name" value="LRR_R13L4/SHOC2-like"/>
</dbReference>
<protein>
    <recommendedName>
        <fullName evidence="9">NB-ARC domain-containing protein</fullName>
    </recommendedName>
</protein>
<dbReference type="SUPFAM" id="SSF52540">
    <property type="entry name" value="P-loop containing nucleoside triphosphate hydrolases"/>
    <property type="match status" value="1"/>
</dbReference>
<feature type="domain" description="Disease resistance R13L4/SHOC-2-like LRR" evidence="6">
    <location>
        <begin position="625"/>
        <end position="910"/>
    </location>
</feature>
<name>A0ABR0XS63_REHGL</name>
<proteinExistence type="inferred from homology"/>
<evidence type="ECO:0000313" key="7">
    <source>
        <dbReference type="EMBL" id="KAK6161923.1"/>
    </source>
</evidence>
<dbReference type="InterPro" id="IPR002182">
    <property type="entry name" value="NB-ARC"/>
</dbReference>
<organism evidence="7 8">
    <name type="scientific">Rehmannia glutinosa</name>
    <name type="common">Chinese foxglove</name>
    <dbReference type="NCBI Taxonomy" id="99300"/>
    <lineage>
        <taxon>Eukaryota</taxon>
        <taxon>Viridiplantae</taxon>
        <taxon>Streptophyta</taxon>
        <taxon>Embryophyta</taxon>
        <taxon>Tracheophyta</taxon>
        <taxon>Spermatophyta</taxon>
        <taxon>Magnoliopsida</taxon>
        <taxon>eudicotyledons</taxon>
        <taxon>Gunneridae</taxon>
        <taxon>Pentapetalae</taxon>
        <taxon>asterids</taxon>
        <taxon>lamiids</taxon>
        <taxon>Lamiales</taxon>
        <taxon>Orobanchaceae</taxon>
        <taxon>Rehmannieae</taxon>
        <taxon>Rehmannia</taxon>
    </lineage>
</organism>
<evidence type="ECO:0000256" key="4">
    <source>
        <dbReference type="ARBA" id="ARBA00022821"/>
    </source>
</evidence>
<comment type="caution">
    <text evidence="7">The sequence shown here is derived from an EMBL/GenBank/DDBJ whole genome shotgun (WGS) entry which is preliminary data.</text>
</comment>
<reference evidence="7 8" key="1">
    <citation type="journal article" date="2021" name="Comput. Struct. Biotechnol. J.">
        <title>De novo genome assembly of the potent medicinal plant Rehmannia glutinosa using nanopore technology.</title>
        <authorList>
            <person name="Ma L."/>
            <person name="Dong C."/>
            <person name="Song C."/>
            <person name="Wang X."/>
            <person name="Zheng X."/>
            <person name="Niu Y."/>
            <person name="Chen S."/>
            <person name="Feng W."/>
        </authorList>
    </citation>
    <scope>NUCLEOTIDE SEQUENCE [LARGE SCALE GENOMIC DNA]</scope>
    <source>
        <strain evidence="7">DH-2019</strain>
    </source>
</reference>
<comment type="similarity">
    <text evidence="1">Belongs to the disease resistance NB-LRR family.</text>
</comment>
<keyword evidence="3" id="KW-0677">Repeat</keyword>
<sequence>MTSSVEGEPSSCLSLVFSIPVRVSLPLVPRATTLVISLDLKFTDQAVVSLRQTIHRLLNISRVSIILPCSLEILNSAYKEVRSILRLFKELDERSGLVDKNRSDDEFKFTKMRRLRNYDIFRDKKRSRRMGFRGYGERMKSLDGKVRVAACKLEDALETHFVNLNNEEHHPSSLTSLDLEELIKQDVNSFTKTLKELKGYMKEEELEDDDDDDDVVSSRIDFGGNKSKMVGFSDEFRQIKDLLHGDDKSVNFVSLVGMAGLGKTTLAEELFEDSSILEWFDHRVWVTVGPRYQFKDIVQSILSQVNPNVGEILVQGYELDNKIRECLEGRRCLIVVDDVWDVEITRHMKHLIMLANRGSRDKLGSLILLTTRQEKVGMDDTGERRRPEIHMLKLRFMTKEESWDLLRDKLFGEQSCPPQLEKAGKQIAENCDGLPLTIVTVAELLSKVDDMTPEYWNKVAEKENSIFIDAYDQMSKVILRSYNYLPQYLKACFLYMGIFPQKYDILFSKLTMLWTAEECFLPESKYFIKLQVFLLQHLDELIGKSLVLVRQRSYNHKPKTYGLHSALWHSCMREAERNKFFHVLNNYADSLITESIRNQRRLCIHNNILFGLKDVHKSMESISTVRSLLCTGPHHQYPVPVCFGLRLLRVIHALTIRFYEFPVMELMKLVLLRYLALTYDGKLPPSISKLWNLQFFIVRRHLSIINLYEDELYLPMEIWDMKELKHLQIMGSDLPSPCDGALLPNLLTLADVSARSCTEGVLKGLPKLGKLGIRIELAPDTAEHLCCFDHISHLDKLESLKCVVVNPALKSEVIAPLSSSPHFPEKLRKLSLSGLGYQWEDMKVIASLPNLKVLKLRCYAFQGPKWDTHEMGFPLLEFLLIEDTDLVNWTVGRGSFSKLQCLNLKHCYKLQEIPRKFRGSLTSIEIFDCNPLVVTCAKEMQKNRSNMEVNAHSSWDDGKLKA</sequence>
<dbReference type="PANTHER" id="PTHR23155">
    <property type="entry name" value="DISEASE RESISTANCE PROTEIN RP"/>
    <property type="match status" value="1"/>
</dbReference>
<dbReference type="Gene3D" id="3.80.10.10">
    <property type="entry name" value="Ribonuclease Inhibitor"/>
    <property type="match status" value="1"/>
</dbReference>
<dbReference type="Pfam" id="PF00931">
    <property type="entry name" value="NB-ARC"/>
    <property type="match status" value="1"/>
</dbReference>
<keyword evidence="2" id="KW-0433">Leucine-rich repeat</keyword>
<dbReference type="Gene3D" id="1.10.8.430">
    <property type="entry name" value="Helical domain of apoptotic protease-activating factors"/>
    <property type="match status" value="1"/>
</dbReference>
<keyword evidence="8" id="KW-1185">Reference proteome</keyword>
<dbReference type="InterPro" id="IPR027417">
    <property type="entry name" value="P-loop_NTPase"/>
</dbReference>
<evidence type="ECO:0008006" key="9">
    <source>
        <dbReference type="Google" id="ProtNLM"/>
    </source>
</evidence>
<evidence type="ECO:0000256" key="3">
    <source>
        <dbReference type="ARBA" id="ARBA00022737"/>
    </source>
</evidence>
<evidence type="ECO:0000259" key="6">
    <source>
        <dbReference type="Pfam" id="PF23598"/>
    </source>
</evidence>
<accession>A0ABR0XS63</accession>
<dbReference type="EMBL" id="JABTTQ020000002">
    <property type="protein sequence ID" value="KAK6161923.1"/>
    <property type="molecule type" value="Genomic_DNA"/>
</dbReference>
<dbReference type="PRINTS" id="PR00364">
    <property type="entry name" value="DISEASERSIST"/>
</dbReference>
<dbReference type="Gene3D" id="3.40.50.300">
    <property type="entry name" value="P-loop containing nucleotide triphosphate hydrolases"/>
    <property type="match status" value="1"/>
</dbReference>
<dbReference type="Proteomes" id="UP001318860">
    <property type="component" value="Unassembled WGS sequence"/>
</dbReference>
<dbReference type="InterPro" id="IPR044974">
    <property type="entry name" value="Disease_R_plants"/>
</dbReference>
<dbReference type="PANTHER" id="PTHR23155:SF1205">
    <property type="entry name" value="DISEASE RESISTANCE PROTEIN RPM1"/>
    <property type="match status" value="1"/>
</dbReference>
<dbReference type="InterPro" id="IPR032675">
    <property type="entry name" value="LRR_dom_sf"/>
</dbReference>
<feature type="domain" description="NB-ARC" evidence="5">
    <location>
        <begin position="236"/>
        <end position="414"/>
    </location>
</feature>
<dbReference type="InterPro" id="IPR042197">
    <property type="entry name" value="Apaf_helical"/>
</dbReference>
<dbReference type="Pfam" id="PF23598">
    <property type="entry name" value="LRR_14"/>
    <property type="match status" value="1"/>
</dbReference>
<dbReference type="Gene3D" id="1.10.10.10">
    <property type="entry name" value="Winged helix-like DNA-binding domain superfamily/Winged helix DNA-binding domain"/>
    <property type="match status" value="1"/>
</dbReference>
<evidence type="ECO:0000259" key="5">
    <source>
        <dbReference type="Pfam" id="PF00931"/>
    </source>
</evidence>
<evidence type="ECO:0000256" key="2">
    <source>
        <dbReference type="ARBA" id="ARBA00022614"/>
    </source>
</evidence>
<evidence type="ECO:0000256" key="1">
    <source>
        <dbReference type="ARBA" id="ARBA00008894"/>
    </source>
</evidence>
<gene>
    <name evidence="7" type="ORF">DH2020_001764</name>
</gene>
<evidence type="ECO:0000313" key="8">
    <source>
        <dbReference type="Proteomes" id="UP001318860"/>
    </source>
</evidence>
<dbReference type="InterPro" id="IPR036388">
    <property type="entry name" value="WH-like_DNA-bd_sf"/>
</dbReference>
<dbReference type="SUPFAM" id="SSF52058">
    <property type="entry name" value="L domain-like"/>
    <property type="match status" value="1"/>
</dbReference>
<keyword evidence="4" id="KW-0611">Plant defense</keyword>